<dbReference type="Gene3D" id="3.90.1640.10">
    <property type="entry name" value="inorganic pyrophosphatase (n-terminal core)"/>
    <property type="match status" value="1"/>
</dbReference>
<protein>
    <recommendedName>
        <fullName evidence="3">DHHA2 domain-containing protein</fullName>
    </recommendedName>
</protein>
<reference evidence="1 2" key="1">
    <citation type="submission" date="2023-04" db="EMBL/GenBank/DDBJ databases">
        <title>Spirochaete genome identified in red abalone sample constitutes a novel genus.</title>
        <authorList>
            <person name="Sharma S.P."/>
            <person name="Purcell C.M."/>
            <person name="Hyde J.R."/>
            <person name="Severin A.J."/>
        </authorList>
    </citation>
    <scope>NUCLEOTIDE SEQUENCE [LARGE SCALE GENOMIC DNA]</scope>
    <source>
        <strain evidence="1 2">SP-2023</strain>
    </source>
</reference>
<dbReference type="SUPFAM" id="SSF64182">
    <property type="entry name" value="DHH phosphoesterases"/>
    <property type="match status" value="1"/>
</dbReference>
<sequence>MPTKPGALSARYPESPQLYILPSEALDADALSSALLFAEIWYHLGQGHLTSAGRDALSAGQAGKPSHYLSVLKALRLQYSQYQLRCLLPLPYPNREELLWRRDINYLLQFIGQHRTVQNSTVQGQKSDPTELDTLSRIFQEALCAPEFTTECPPASREQQQNGRKNQSVFVLLDRHQLPFSRYQTRDDGKDQGRSQPKVIAIWDHRPDSKTLPDTELRCIQQATSCVSLLLDCTIRLGLLSRLSEAACLLAMATMHLDQQQHGGLLDWEKSIRQQLLTQLVQKQPPIHLPEVDNVRAPEANDKIPNQALTTKQLREIQKEVLQQRNTPDPDLFRQANTDVKVTGFPRNGRMIQAAIAVVSSKLNVLQELYNNDHLWPFVQRCLDRRNVDFLVLLHRQSTENPCRTVSLFFYPQKNGTSPIDWDAQKAEFLLVKLQKHFPCRSVYHSSTNKKTQFPALVQLEQLDQSLSRKAFMPAFQQSFTALLEHFKKDI</sequence>
<dbReference type="Proteomes" id="UP001228690">
    <property type="component" value="Chromosome"/>
</dbReference>
<evidence type="ECO:0000313" key="2">
    <source>
        <dbReference type="Proteomes" id="UP001228690"/>
    </source>
</evidence>
<accession>A0ABY8MDW2</accession>
<evidence type="ECO:0000313" key="1">
    <source>
        <dbReference type="EMBL" id="WGK68164.1"/>
    </source>
</evidence>
<organism evidence="1 2">
    <name type="scientific">Candidatus Haliotispira prima</name>
    <dbReference type="NCBI Taxonomy" id="3034016"/>
    <lineage>
        <taxon>Bacteria</taxon>
        <taxon>Pseudomonadati</taxon>
        <taxon>Spirochaetota</taxon>
        <taxon>Spirochaetia</taxon>
        <taxon>Spirochaetales</taxon>
        <taxon>Spirochaetaceae</taxon>
        <taxon>Candidatus Haliotispira</taxon>
    </lineage>
</organism>
<dbReference type="RefSeq" id="WP_326926333.1">
    <property type="nucleotide sequence ID" value="NZ_CP123443.1"/>
</dbReference>
<dbReference type="EMBL" id="CP123443">
    <property type="protein sequence ID" value="WGK68164.1"/>
    <property type="molecule type" value="Genomic_DNA"/>
</dbReference>
<keyword evidence="2" id="KW-1185">Reference proteome</keyword>
<gene>
    <name evidence="1" type="ORF">P0082_06675</name>
</gene>
<name>A0ABY8MDW2_9SPIO</name>
<dbReference type="InterPro" id="IPR038763">
    <property type="entry name" value="DHH_sf"/>
</dbReference>
<proteinExistence type="predicted"/>
<evidence type="ECO:0008006" key="3">
    <source>
        <dbReference type="Google" id="ProtNLM"/>
    </source>
</evidence>